<evidence type="ECO:0000313" key="2">
    <source>
        <dbReference type="Proteomes" id="UP000614996"/>
    </source>
</evidence>
<keyword evidence="2" id="KW-1185">Reference proteome</keyword>
<accession>A0A8J4EJL9</accession>
<proteinExistence type="predicted"/>
<name>A0A8J4EJL9_9ACTN</name>
<dbReference type="EMBL" id="BOPO01000023">
    <property type="protein sequence ID" value="GIL26436.1"/>
    <property type="molecule type" value="Genomic_DNA"/>
</dbReference>
<dbReference type="Proteomes" id="UP000614996">
    <property type="component" value="Unassembled WGS sequence"/>
</dbReference>
<dbReference type="AlphaFoldDB" id="A0A8J4EJL9"/>
<reference evidence="2" key="1">
    <citation type="journal article" date="2021" name="Int. J. Syst. Evol. Microbiol.">
        <title>Actinocatenispora comari sp. nov., an endophytic actinomycete isolated from aerial parts of Comarum salesowianum.</title>
        <authorList>
            <person name="Oyunbileg N."/>
            <person name="Iizaka Y."/>
            <person name="Hamada M."/>
            <person name="Davaapurev B.O."/>
            <person name="Fukumoto A."/>
            <person name="Tsetseg B."/>
            <person name="Kato F."/>
            <person name="Tamura T."/>
            <person name="Batkhuu J."/>
            <person name="Anzai Y."/>
        </authorList>
    </citation>
    <scope>NUCLEOTIDE SEQUENCE [LARGE SCALE GENOMIC DNA]</scope>
    <source>
        <strain evidence="2">NUM-2625</strain>
    </source>
</reference>
<sequence>MSSATGGKPSGMVRAMGGSDIDDRDFERVEVAAAHTLDTMRRRRTVRSLTSDVAVPLRTLVAVTSDISAQVAGLPLAVLFLAANVEGLAPGWYRLDGDDSFVPVSAKLEYVTESWPNANGPAIQLVLAMDLRSIGAPEYGALAIRAGRAVMGGWMTGLDAGLQGAILAENSIARWTRLIGAKPFELRPIVSLSMSLPSGREGE</sequence>
<evidence type="ECO:0000313" key="1">
    <source>
        <dbReference type="EMBL" id="GIL26436.1"/>
    </source>
</evidence>
<dbReference type="RefSeq" id="WP_207124228.1">
    <property type="nucleotide sequence ID" value="NZ_BOPO01000023.1"/>
</dbReference>
<organism evidence="1 2">
    <name type="scientific">Actinocatenispora comari</name>
    <dbReference type="NCBI Taxonomy" id="2807577"/>
    <lineage>
        <taxon>Bacteria</taxon>
        <taxon>Bacillati</taxon>
        <taxon>Actinomycetota</taxon>
        <taxon>Actinomycetes</taxon>
        <taxon>Micromonosporales</taxon>
        <taxon>Micromonosporaceae</taxon>
        <taxon>Actinocatenispora</taxon>
    </lineage>
</organism>
<gene>
    <name evidence="1" type="ORF">NUM_16900</name>
</gene>
<protein>
    <submittedName>
        <fullName evidence="1">Uncharacterized protein</fullName>
    </submittedName>
</protein>
<comment type="caution">
    <text evidence="1">The sequence shown here is derived from an EMBL/GenBank/DDBJ whole genome shotgun (WGS) entry which is preliminary data.</text>
</comment>